<evidence type="ECO:0000313" key="4">
    <source>
        <dbReference type="Proteomes" id="UP000646365"/>
    </source>
</evidence>
<dbReference type="InterPro" id="IPR010799">
    <property type="entry name" value="MlrC_C"/>
</dbReference>
<dbReference type="InterPro" id="IPR015995">
    <property type="entry name" value="MlrC_N"/>
</dbReference>
<reference evidence="3" key="1">
    <citation type="journal article" date="2014" name="Int. J. Syst. Evol. Microbiol.">
        <title>Complete genome sequence of Corynebacterium casei LMG S-19264T (=DSM 44701T), isolated from a smear-ripened cheese.</title>
        <authorList>
            <consortium name="US DOE Joint Genome Institute (JGI-PGF)"/>
            <person name="Walter F."/>
            <person name="Albersmeier A."/>
            <person name="Kalinowski J."/>
            <person name="Ruckert C."/>
        </authorList>
    </citation>
    <scope>NUCLEOTIDE SEQUENCE</scope>
    <source>
        <strain evidence="3">CGMCC 1.15725</strain>
    </source>
</reference>
<gene>
    <name evidence="3" type="ORF">GCM10011611_27770</name>
</gene>
<evidence type="ECO:0000259" key="2">
    <source>
        <dbReference type="Pfam" id="PF07364"/>
    </source>
</evidence>
<accession>A0A8J3E3M9</accession>
<proteinExistence type="predicted"/>
<evidence type="ECO:0000313" key="3">
    <source>
        <dbReference type="EMBL" id="GGF20217.1"/>
    </source>
</evidence>
<reference evidence="3" key="2">
    <citation type="submission" date="2020-09" db="EMBL/GenBank/DDBJ databases">
        <authorList>
            <person name="Sun Q."/>
            <person name="Zhou Y."/>
        </authorList>
    </citation>
    <scope>NUCLEOTIDE SEQUENCE</scope>
    <source>
        <strain evidence="3">CGMCC 1.15725</strain>
    </source>
</reference>
<dbReference type="Pfam" id="PF07171">
    <property type="entry name" value="MlrC_C"/>
    <property type="match status" value="1"/>
</dbReference>
<evidence type="ECO:0000259" key="1">
    <source>
        <dbReference type="Pfam" id="PF07171"/>
    </source>
</evidence>
<dbReference type="AlphaFoldDB" id="A0A8J3E3M9"/>
<feature type="domain" description="Microcystin LR degradation protein MlrC N-terminal" evidence="2">
    <location>
        <begin position="7"/>
        <end position="289"/>
    </location>
</feature>
<dbReference type="Proteomes" id="UP000646365">
    <property type="component" value="Unassembled WGS sequence"/>
</dbReference>
<protein>
    <submittedName>
        <fullName evidence="3">Microcystinase C</fullName>
    </submittedName>
</protein>
<keyword evidence="4" id="KW-1185">Reference proteome</keyword>
<sequence length="501" mass="54973">MAAKPIRIAVLKFSHETVTFLPYDTTEADFTFEGSPAKGEALLAAEPRSYLGGFVKVAREFDGVELIGIESPLEAKTGSGSGWLTRDTYEHFVARMIAGIVADGPFDGVYMALHGAMAVRGVPRPEAELARRVRAIVGPEAFIAATFDPHGNEDAEFLRHANLAFTVKYFPHYDDYLQGERAARTLVRAIRGDYRPATVTIKVPIISPTVLQWTGASPWMDLVQRALTWEAREPDVYVNFFFGFPWADVPDVGMTFQVQTNGQPELARKIARDMAEAAWRKREALVHTTKIHQIAYGVVLAAQAVANGRTPVVLADHSDRSGYATWLLRAIVERPLSKTLIATVTDAEAVDALLAAGVKPGDPFDRAIGGRADVSAGAPVRIRGTVLRVTKGLGRNDGDHWIHVGFGDGNVLLLSRYLAQVIETRSLIEAGLDPDAFDVIALKSRVHFRRGFDDTGFARTILLVEPDEPFLGTVRLEGLPYETVDLQAYYPYGNPAFEIPD</sequence>
<comment type="caution">
    <text evidence="3">The sequence shown here is derived from an EMBL/GenBank/DDBJ whole genome shotgun (WGS) entry which is preliminary data.</text>
</comment>
<dbReference type="EMBL" id="BMJQ01000006">
    <property type="protein sequence ID" value="GGF20217.1"/>
    <property type="molecule type" value="Genomic_DNA"/>
</dbReference>
<feature type="domain" description="Microcystin LR degradation protein MlrC C-terminal" evidence="1">
    <location>
        <begin position="321"/>
        <end position="455"/>
    </location>
</feature>
<organism evidence="3 4">
    <name type="scientific">Aliidongia dinghuensis</name>
    <dbReference type="NCBI Taxonomy" id="1867774"/>
    <lineage>
        <taxon>Bacteria</taxon>
        <taxon>Pseudomonadati</taxon>
        <taxon>Pseudomonadota</taxon>
        <taxon>Alphaproteobacteria</taxon>
        <taxon>Rhodospirillales</taxon>
        <taxon>Dongiaceae</taxon>
        <taxon>Aliidongia</taxon>
    </lineage>
</organism>
<dbReference type="Pfam" id="PF07364">
    <property type="entry name" value="DUF1485"/>
    <property type="match status" value="1"/>
</dbReference>
<name>A0A8J3E3M9_9PROT</name>